<evidence type="ECO:0000256" key="3">
    <source>
        <dbReference type="ARBA" id="ARBA00022723"/>
    </source>
</evidence>
<dbReference type="InterPro" id="IPR000306">
    <property type="entry name" value="Znf_FYVE"/>
</dbReference>
<dbReference type="SUPFAM" id="SSF56784">
    <property type="entry name" value="HAD-like"/>
    <property type="match status" value="1"/>
</dbReference>
<feature type="region of interest" description="Disordered" evidence="11">
    <location>
        <begin position="850"/>
        <end position="870"/>
    </location>
</feature>
<dbReference type="PROSITE" id="PS50178">
    <property type="entry name" value="ZF_FYVE"/>
    <property type="match status" value="1"/>
</dbReference>
<dbReference type="InterPro" id="IPR004274">
    <property type="entry name" value="FCP1_dom"/>
</dbReference>
<evidence type="ECO:0000256" key="1">
    <source>
        <dbReference type="ARBA" id="ARBA00004123"/>
    </source>
</evidence>
<keyword evidence="4 10" id="KW-0863">Zinc-finger</keyword>
<dbReference type="Gene3D" id="1.10.287.10">
    <property type="entry name" value="S15/NS1, RNA-binding"/>
    <property type="match status" value="1"/>
</dbReference>
<dbReference type="InterPro" id="IPR002921">
    <property type="entry name" value="Fungal_lipase-type"/>
</dbReference>
<evidence type="ECO:0000313" key="14">
    <source>
        <dbReference type="EMBL" id="KAF4691923.1"/>
    </source>
</evidence>
<proteinExistence type="predicted"/>
<dbReference type="InterPro" id="IPR013083">
    <property type="entry name" value="Znf_RING/FYVE/PHD"/>
</dbReference>
<dbReference type="Gene3D" id="3.40.50.1820">
    <property type="entry name" value="alpha/beta hydrolase"/>
    <property type="match status" value="1"/>
</dbReference>
<feature type="compositionally biased region" description="Acidic residues" evidence="11">
    <location>
        <begin position="110"/>
        <end position="120"/>
    </location>
</feature>
<organism evidence="14 15">
    <name type="scientific">Perkinsus olseni</name>
    <name type="common">Perkinsus atlanticus</name>
    <dbReference type="NCBI Taxonomy" id="32597"/>
    <lineage>
        <taxon>Eukaryota</taxon>
        <taxon>Sar</taxon>
        <taxon>Alveolata</taxon>
        <taxon>Perkinsozoa</taxon>
        <taxon>Perkinsea</taxon>
        <taxon>Perkinsida</taxon>
        <taxon>Perkinsidae</taxon>
        <taxon>Perkinsus</taxon>
    </lineage>
</organism>
<evidence type="ECO:0000256" key="2">
    <source>
        <dbReference type="ARBA" id="ARBA00013081"/>
    </source>
</evidence>
<evidence type="ECO:0000256" key="9">
    <source>
        <dbReference type="ARBA" id="ARBA00048336"/>
    </source>
</evidence>
<evidence type="ECO:0000313" key="15">
    <source>
        <dbReference type="Proteomes" id="UP000541610"/>
    </source>
</evidence>
<feature type="compositionally biased region" description="Basic and acidic residues" evidence="11">
    <location>
        <begin position="1443"/>
        <end position="1455"/>
    </location>
</feature>
<dbReference type="InterPro" id="IPR029058">
    <property type="entry name" value="AB_hydrolase_fold"/>
</dbReference>
<reference evidence="14 15" key="1">
    <citation type="submission" date="2020-04" db="EMBL/GenBank/DDBJ databases">
        <title>Perkinsus olseni comparative genomics.</title>
        <authorList>
            <person name="Bogema D.R."/>
        </authorList>
    </citation>
    <scope>NUCLEOTIDE SEQUENCE [LARGE SCALE GENOMIC DNA]</scope>
    <source>
        <strain evidence="14">00978-12</strain>
    </source>
</reference>
<dbReference type="PROSITE" id="PS00518">
    <property type="entry name" value="ZF_RING_1"/>
    <property type="match status" value="1"/>
</dbReference>
<dbReference type="EMBL" id="JABANP010000068">
    <property type="protein sequence ID" value="KAF4691923.1"/>
    <property type="molecule type" value="Genomic_DNA"/>
</dbReference>
<protein>
    <recommendedName>
        <fullName evidence="2">protein-serine/threonine phosphatase</fullName>
        <ecNumber evidence="2">3.1.3.16</ecNumber>
    </recommendedName>
</protein>
<comment type="catalytic activity">
    <reaction evidence="8">
        <text>O-phospho-L-seryl-[protein] + H2O = L-seryl-[protein] + phosphate</text>
        <dbReference type="Rhea" id="RHEA:20629"/>
        <dbReference type="Rhea" id="RHEA-COMP:9863"/>
        <dbReference type="Rhea" id="RHEA-COMP:11604"/>
        <dbReference type="ChEBI" id="CHEBI:15377"/>
        <dbReference type="ChEBI" id="CHEBI:29999"/>
        <dbReference type="ChEBI" id="CHEBI:43474"/>
        <dbReference type="ChEBI" id="CHEBI:83421"/>
        <dbReference type="EC" id="3.1.3.16"/>
    </reaction>
</comment>
<dbReference type="SUPFAM" id="SSF57903">
    <property type="entry name" value="FYVE/PHD zinc finger"/>
    <property type="match status" value="2"/>
</dbReference>
<dbReference type="PANTHER" id="PTHR23081">
    <property type="entry name" value="RNA POLYMERASE II CTD PHOSPHATASE"/>
    <property type="match status" value="1"/>
</dbReference>
<dbReference type="SMART" id="SM00577">
    <property type="entry name" value="CPDc"/>
    <property type="match status" value="1"/>
</dbReference>
<dbReference type="EC" id="3.1.3.16" evidence="2"/>
<dbReference type="InterPro" id="IPR023214">
    <property type="entry name" value="HAD_sf"/>
</dbReference>
<dbReference type="Pfam" id="PF01764">
    <property type="entry name" value="Lipase_3"/>
    <property type="match status" value="1"/>
</dbReference>
<dbReference type="InterPro" id="IPR017907">
    <property type="entry name" value="Znf_RING_CS"/>
</dbReference>
<gene>
    <name evidence="14" type="primary">CTDP1_2</name>
    <name evidence="14" type="ORF">FOZ60_014411</name>
</gene>
<dbReference type="InterPro" id="IPR011011">
    <property type="entry name" value="Znf_FYVE_PHD"/>
</dbReference>
<dbReference type="SUPFAM" id="SSF52113">
    <property type="entry name" value="BRCT domain"/>
    <property type="match status" value="1"/>
</dbReference>
<dbReference type="Gene3D" id="3.40.50.10190">
    <property type="entry name" value="BRCT domain"/>
    <property type="match status" value="1"/>
</dbReference>
<dbReference type="OrthoDB" id="446616at2759"/>
<dbReference type="SUPFAM" id="SSF53474">
    <property type="entry name" value="alpha/beta-Hydrolases"/>
    <property type="match status" value="1"/>
</dbReference>
<feature type="region of interest" description="Disordered" evidence="11">
    <location>
        <begin position="1"/>
        <end position="55"/>
    </location>
</feature>
<evidence type="ECO:0000256" key="8">
    <source>
        <dbReference type="ARBA" id="ARBA00047761"/>
    </source>
</evidence>
<dbReference type="PROSITE" id="PS50969">
    <property type="entry name" value="FCP1"/>
    <property type="match status" value="1"/>
</dbReference>
<comment type="subcellular location">
    <subcellularLocation>
        <location evidence="1">Nucleus</location>
    </subcellularLocation>
</comment>
<dbReference type="SMART" id="SM00064">
    <property type="entry name" value="FYVE"/>
    <property type="match status" value="1"/>
</dbReference>
<feature type="compositionally biased region" description="Basic and acidic residues" evidence="11">
    <location>
        <begin position="1018"/>
        <end position="1032"/>
    </location>
</feature>
<keyword evidence="5" id="KW-0378">Hydrolase</keyword>
<dbReference type="CDD" id="cd15744">
    <property type="entry name" value="FYVE_RUFY3"/>
    <property type="match status" value="1"/>
</dbReference>
<name>A0A7J6P702_PEROL</name>
<dbReference type="Proteomes" id="UP000541610">
    <property type="component" value="Unassembled WGS sequence"/>
</dbReference>
<dbReference type="CDD" id="cd00065">
    <property type="entry name" value="FYVE_like_SF"/>
    <property type="match status" value="1"/>
</dbReference>
<feature type="region of interest" description="Disordered" evidence="11">
    <location>
        <begin position="1438"/>
        <end position="1460"/>
    </location>
</feature>
<feature type="compositionally biased region" description="Low complexity" evidence="11">
    <location>
        <begin position="1"/>
        <end position="10"/>
    </location>
</feature>
<evidence type="ECO:0000256" key="7">
    <source>
        <dbReference type="ARBA" id="ARBA00023242"/>
    </source>
</evidence>
<feature type="region of interest" description="Disordered" evidence="11">
    <location>
        <begin position="996"/>
        <end position="1032"/>
    </location>
</feature>
<dbReference type="InterPro" id="IPR036412">
    <property type="entry name" value="HAD-like_sf"/>
</dbReference>
<feature type="region of interest" description="Disordered" evidence="11">
    <location>
        <begin position="89"/>
        <end position="120"/>
    </location>
</feature>
<dbReference type="GO" id="GO:0008270">
    <property type="term" value="F:zinc ion binding"/>
    <property type="evidence" value="ECO:0007669"/>
    <property type="project" value="UniProtKB-KW"/>
</dbReference>
<evidence type="ECO:0000256" key="4">
    <source>
        <dbReference type="ARBA" id="ARBA00022771"/>
    </source>
</evidence>
<dbReference type="Pfam" id="PF01363">
    <property type="entry name" value="FYVE"/>
    <property type="match status" value="1"/>
</dbReference>
<evidence type="ECO:0000256" key="5">
    <source>
        <dbReference type="ARBA" id="ARBA00022801"/>
    </source>
</evidence>
<evidence type="ECO:0000256" key="6">
    <source>
        <dbReference type="ARBA" id="ARBA00022833"/>
    </source>
</evidence>
<dbReference type="GO" id="GO:0005634">
    <property type="term" value="C:nucleus"/>
    <property type="evidence" value="ECO:0007669"/>
    <property type="project" value="UniProtKB-SubCell"/>
</dbReference>
<dbReference type="InterPro" id="IPR039189">
    <property type="entry name" value="Fcp1"/>
</dbReference>
<accession>A0A7J6P702</accession>
<sequence length="1687" mass="183630">MSSSSSSSSSGMPAKDDGGEGIMPPPLPSKDGGSKRKVGMGLMDKLEGSSPSKRQAIRVEPEECPHDLVWQGMCANCCAIVDRAKLGEGGSSGPAHSAGSGVNAWKDDPLSMDEDDLSDEGDCLDVGEESVDSDEERREALQRGGYYATEFLSADDGIRVSAALAASLESSTIRTLAASRRLVAVLDIDHTILHVTNKRVDLLFPDVTCYNLAPNKDSGRLDEGKVYQFFIGSGSKTATCCYLKLRPGFYTFLEDIHPLYELYLYTHGTREYAVRLLKALDPTCRYFGSPPRLIARVTQSTLTCKTLSKIFPSNHRLAVIVDDRDDVWEPKDNEHSLIKVTPYVFFPDSERLRVSLEGQLNAIIAAGSGKRAMAPLAEYHHPADASSSAAPTPPEEGAPPRDRKWLEMAESDKQLHYVTEMLRNIHARTYAAAQLATSVGDDLDADKLDVRPIIPAIRGADAGVALSGLVPSNYWDPSQHPVIRLLHRLGATVVSDIGSVAANGSSSPPIDVLIASNLETRKAQQAMAMGVPVVHVWYLLHALATWQRPKVTFGPFKLSVMESTPMRVHWQAPQLYAKDPHDSDGDMSPRHKPNDLLATTDAVSAAEATVDSSSEEGFGRPLSEKEGKEALQLGLDPQYQVISSDEGPAGTAAEQQQAALGSSISVKTRLKFSDLLSAPEGSFIRITDVDVPVRRSRYVPCCSTSTALIEDAPSRVKLEIFAPVMEGTLVIPPTAKGVAKVTMRSGSEGDDMEVEYENTFDESFDARSAIGTHGVVAATANYVQEHRFQQEMESMVTDLLARMPDDPWEHIAAWAARRRMLGSITGTRHPSDTGGSTPPPPVLRLPIGDSTLSESPSAFGPPQEGRVERAADSVPVIDLEQEDEEMAVESPMSCHYDGRRLKLHLPQERALGEAIRSDKVAGEGPQAPPSCWKCTVEFSFTNRPRVCPMCGHQFCKACLAEAAAEVPLTPADLQDSVMRANRLSIDAEWTTLEDVQRLQQQQEDGSEARETADDDDRQAELGRDTVDPGTREEVRKGLHKLDGTLCYACLSEAAKDLLLDRVKTRQERIQLYLAGRLSAYKSSPESSVAMVYRLGGNFLQALRAASSVLPMGAFAKYISGAYYLFRYGPLCIYGSDILEAIGMLSKLTSSAGIRSRWTANTADVAAAIYYLMGEDYGARGNDPSLEATCHQGLPMPSKASLAEVELMCSLAVHIPAESTPVDAQRLLRLQGWTLVLAEPHYARYREFGHTFYLACRDTPGAPKRAVLILPGTTTIGDSITDLNAFQGTLYLSDGTMGHCHMGMLAAAQHLVKEVGSCLARLHSEGFRISLTGHSLGAGIASLACVILRQDIMADCETLTCVGFGSPACMDDTLAAAAERLGVTSVVNRDDMVPRASVHNARKLIERLAEPTSIMRTRQYLSEDAAALRDIKRLAQLKRRRDHAHTASGDDTRTGDGMDSAGAQQAEVDYPDLSPQSNTSRAWSETVSSFFSGVTAAVGRPWRWAAARAEAQVLDDAVEGLSSIHDVPPDVSQVEPYHHASELRVPGKVIHIYRRDGCNHCSYVPRDWSGLQEVQLQPGMLHDHFGRSYYMAVKQVAALATTDPKHRGRTPSWKPQSASASCSCCGSDFLWNSVLKSEAHRLLSRHNCYSCGNAVCDGCSKNRVSMLMSPETARCCDRCWLRPSHPIT</sequence>
<dbReference type="Gene3D" id="3.40.50.1000">
    <property type="entry name" value="HAD superfamily/HAD-like"/>
    <property type="match status" value="1"/>
</dbReference>
<evidence type="ECO:0000256" key="11">
    <source>
        <dbReference type="SAM" id="MobiDB-lite"/>
    </source>
</evidence>
<evidence type="ECO:0000256" key="10">
    <source>
        <dbReference type="PROSITE-ProRule" id="PRU00091"/>
    </source>
</evidence>
<dbReference type="CDD" id="cd00519">
    <property type="entry name" value="Lipase_3"/>
    <property type="match status" value="1"/>
</dbReference>
<keyword evidence="7" id="KW-0539">Nucleus</keyword>
<feature type="region of interest" description="Disordered" evidence="11">
    <location>
        <begin position="603"/>
        <end position="626"/>
    </location>
</feature>
<keyword evidence="3" id="KW-0479">Metal-binding</keyword>
<dbReference type="GO" id="GO:0008420">
    <property type="term" value="F:RNA polymerase II CTD heptapeptide repeat phosphatase activity"/>
    <property type="evidence" value="ECO:0007669"/>
    <property type="project" value="InterPro"/>
</dbReference>
<comment type="caution">
    <text evidence="14">The sequence shown here is derived from an EMBL/GenBank/DDBJ whole genome shotgun (WGS) entry which is preliminary data.</text>
</comment>
<evidence type="ECO:0000259" key="13">
    <source>
        <dbReference type="PROSITE" id="PS50969"/>
    </source>
</evidence>
<dbReference type="InterPro" id="IPR036420">
    <property type="entry name" value="BRCT_dom_sf"/>
</dbReference>
<dbReference type="PANTHER" id="PTHR23081:SF36">
    <property type="entry name" value="RNA POLYMERASE II SUBUNIT A C-TERMINAL DOMAIN PHOSPHATASE"/>
    <property type="match status" value="1"/>
</dbReference>
<dbReference type="Gene3D" id="3.30.40.10">
    <property type="entry name" value="Zinc/RING finger domain, C3HC4 (zinc finger)"/>
    <property type="match status" value="2"/>
</dbReference>
<comment type="catalytic activity">
    <reaction evidence="9">
        <text>O-phospho-L-threonyl-[protein] + H2O = L-threonyl-[protein] + phosphate</text>
        <dbReference type="Rhea" id="RHEA:47004"/>
        <dbReference type="Rhea" id="RHEA-COMP:11060"/>
        <dbReference type="Rhea" id="RHEA-COMP:11605"/>
        <dbReference type="ChEBI" id="CHEBI:15377"/>
        <dbReference type="ChEBI" id="CHEBI:30013"/>
        <dbReference type="ChEBI" id="CHEBI:43474"/>
        <dbReference type="ChEBI" id="CHEBI:61977"/>
        <dbReference type="EC" id="3.1.3.16"/>
    </reaction>
</comment>
<dbReference type="InterPro" id="IPR017455">
    <property type="entry name" value="Znf_FYVE-rel"/>
</dbReference>
<feature type="domain" description="FCP1 homology" evidence="13">
    <location>
        <begin position="177"/>
        <end position="363"/>
    </location>
</feature>
<feature type="region of interest" description="Disordered" evidence="11">
    <location>
        <begin position="380"/>
        <end position="401"/>
    </location>
</feature>
<keyword evidence="6" id="KW-0862">Zinc</keyword>
<evidence type="ECO:0000259" key="12">
    <source>
        <dbReference type="PROSITE" id="PS50178"/>
    </source>
</evidence>
<dbReference type="GO" id="GO:0006629">
    <property type="term" value="P:lipid metabolic process"/>
    <property type="evidence" value="ECO:0007669"/>
    <property type="project" value="InterPro"/>
</dbReference>
<dbReference type="Pfam" id="PF03031">
    <property type="entry name" value="NIF"/>
    <property type="match status" value="1"/>
</dbReference>
<feature type="domain" description="FYVE-type" evidence="12">
    <location>
        <begin position="1615"/>
        <end position="1683"/>
    </location>
</feature>